<comment type="similarity">
    <text evidence="2">Belongs to the SusD family.</text>
</comment>
<name>A0A7G7G8A6_9BACT</name>
<comment type="subcellular location">
    <subcellularLocation>
        <location evidence="1">Cell outer membrane</location>
    </subcellularLocation>
</comment>
<dbReference type="SUPFAM" id="SSF48452">
    <property type="entry name" value="TPR-like"/>
    <property type="match status" value="1"/>
</dbReference>
<dbReference type="EMBL" id="CP055156">
    <property type="protein sequence ID" value="QNF33390.1"/>
    <property type="molecule type" value="Genomic_DNA"/>
</dbReference>
<feature type="domain" description="RagB/SusD" evidence="6">
    <location>
        <begin position="291"/>
        <end position="520"/>
    </location>
</feature>
<evidence type="ECO:0000259" key="7">
    <source>
        <dbReference type="Pfam" id="PF14322"/>
    </source>
</evidence>
<dbReference type="InterPro" id="IPR011990">
    <property type="entry name" value="TPR-like_helical_dom_sf"/>
</dbReference>
<sequence>MKFNKNIYLLTLGLASLLPLSCKDFLNETDTRRISEESLFKKPADGINLVNAIYDTFHDGDFMNKSLWYGANFLSQDFHNYGADSFFETYEIPSTFQPLNIAWRRSYQGIARANSAIPIIAKMKEDGVLSQELANRLTGEAYFLRGVFYYYLASSFGGVPLELQTVTDEGRHPRNTQDEVFASVAADMQTAADLLPWKEELSNDDLGRATKGAAIAYKGSALMWIKKYDEAVATFNLLDGRYQLMENFIDIHEFDKQNNQESIFEVQFLAGADQSWGHANETIWFTSFHMPEEASNFGYSYADQKLYNSFEPGDKRKAATVIGPGDEHASPAIEIKNYPKVKAQFKGINTLGTLNPNNPRDKSGWWRGSDTLRSGYYSVKTWRDPNVTGSTSEPGGKEYIFNGQNVIMMRLGEVLLSKAEALAKSGNEAAARDIVNNIIRKRAGLGPVDPSLSFNDVIINEYRHELTGEMSLWYLLRRNGEHINYVKKEFGITIPTGKDLLPIPQEAILNNSTIVQNPGYL</sequence>
<dbReference type="Proteomes" id="UP000515237">
    <property type="component" value="Chromosome"/>
</dbReference>
<proteinExistence type="inferred from homology"/>
<evidence type="ECO:0000256" key="3">
    <source>
        <dbReference type="ARBA" id="ARBA00022729"/>
    </source>
</evidence>
<reference evidence="8 9" key="1">
    <citation type="journal article" date="2018" name="Int. J. Syst. Evol. Microbiol.">
        <title>Adhaeribacter swui sp. nov., isolated from wet mud.</title>
        <authorList>
            <person name="Kim D.U."/>
            <person name="Kim K.W."/>
            <person name="Kang M.S."/>
            <person name="Kim J.Y."/>
            <person name="Jang J.H."/>
            <person name="Kim M.K."/>
        </authorList>
    </citation>
    <scope>NUCLEOTIDE SEQUENCE [LARGE SCALE GENOMIC DNA]</scope>
    <source>
        <strain evidence="8 9">KCTC 52873</strain>
    </source>
</reference>
<dbReference type="RefSeq" id="WP_185274242.1">
    <property type="nucleotide sequence ID" value="NZ_CP055156.1"/>
</dbReference>
<organism evidence="8 9">
    <name type="scientific">Adhaeribacter swui</name>
    <dbReference type="NCBI Taxonomy" id="2086471"/>
    <lineage>
        <taxon>Bacteria</taxon>
        <taxon>Pseudomonadati</taxon>
        <taxon>Bacteroidota</taxon>
        <taxon>Cytophagia</taxon>
        <taxon>Cytophagales</taxon>
        <taxon>Hymenobacteraceae</taxon>
        <taxon>Adhaeribacter</taxon>
    </lineage>
</organism>
<dbReference type="KEGG" id="aswu:HUW51_11905"/>
<evidence type="ECO:0000313" key="9">
    <source>
        <dbReference type="Proteomes" id="UP000515237"/>
    </source>
</evidence>
<accession>A0A7G7G8A6</accession>
<evidence type="ECO:0000259" key="6">
    <source>
        <dbReference type="Pfam" id="PF07980"/>
    </source>
</evidence>
<dbReference type="InterPro" id="IPR033985">
    <property type="entry name" value="SusD-like_N"/>
</dbReference>
<keyword evidence="9" id="KW-1185">Reference proteome</keyword>
<dbReference type="InterPro" id="IPR012944">
    <property type="entry name" value="SusD_RagB_dom"/>
</dbReference>
<keyword evidence="3" id="KW-0732">Signal</keyword>
<dbReference type="Pfam" id="PF07980">
    <property type="entry name" value="SusD_RagB"/>
    <property type="match status" value="1"/>
</dbReference>
<evidence type="ECO:0000313" key="8">
    <source>
        <dbReference type="EMBL" id="QNF33390.1"/>
    </source>
</evidence>
<evidence type="ECO:0000256" key="5">
    <source>
        <dbReference type="ARBA" id="ARBA00023237"/>
    </source>
</evidence>
<dbReference type="Pfam" id="PF14322">
    <property type="entry name" value="SusD-like_3"/>
    <property type="match status" value="1"/>
</dbReference>
<dbReference type="Gene3D" id="1.25.40.390">
    <property type="match status" value="1"/>
</dbReference>
<dbReference type="AlphaFoldDB" id="A0A7G7G8A6"/>
<gene>
    <name evidence="8" type="ORF">HUW51_11905</name>
</gene>
<dbReference type="GO" id="GO:0009279">
    <property type="term" value="C:cell outer membrane"/>
    <property type="evidence" value="ECO:0007669"/>
    <property type="project" value="UniProtKB-SubCell"/>
</dbReference>
<protein>
    <submittedName>
        <fullName evidence="8">RagB/SusD family nutrient uptake outer membrane protein</fullName>
    </submittedName>
</protein>
<evidence type="ECO:0000256" key="1">
    <source>
        <dbReference type="ARBA" id="ARBA00004442"/>
    </source>
</evidence>
<keyword evidence="5" id="KW-0998">Cell outer membrane</keyword>
<feature type="domain" description="SusD-like N-terminal" evidence="7">
    <location>
        <begin position="85"/>
        <end position="217"/>
    </location>
</feature>
<evidence type="ECO:0000256" key="2">
    <source>
        <dbReference type="ARBA" id="ARBA00006275"/>
    </source>
</evidence>
<evidence type="ECO:0000256" key="4">
    <source>
        <dbReference type="ARBA" id="ARBA00023136"/>
    </source>
</evidence>
<keyword evidence="4" id="KW-0472">Membrane</keyword>